<dbReference type="Proteomes" id="UP000005239">
    <property type="component" value="Unassembled WGS sequence"/>
</dbReference>
<gene>
    <name evidence="4" type="primary">WBGene00103226</name>
</gene>
<keyword evidence="2" id="KW-0808">Transferase</keyword>
<keyword evidence="5" id="KW-1185">Reference proteome</keyword>
<dbReference type="InterPro" id="IPR029026">
    <property type="entry name" value="tRNA_m1G_MTases_N"/>
</dbReference>
<feature type="compositionally biased region" description="Basic and acidic residues" evidence="3">
    <location>
        <begin position="1438"/>
        <end position="1447"/>
    </location>
</feature>
<organism evidence="4 5">
    <name type="scientific">Pristionchus pacificus</name>
    <name type="common">Parasitic nematode worm</name>
    <dbReference type="NCBI Taxonomy" id="54126"/>
    <lineage>
        <taxon>Eukaryota</taxon>
        <taxon>Metazoa</taxon>
        <taxon>Ecdysozoa</taxon>
        <taxon>Nematoda</taxon>
        <taxon>Chromadorea</taxon>
        <taxon>Rhabditida</taxon>
        <taxon>Rhabditina</taxon>
        <taxon>Diplogasteromorpha</taxon>
        <taxon>Diplogasteroidea</taxon>
        <taxon>Neodiplogasteridae</taxon>
        <taxon>Pristionchus</taxon>
    </lineage>
</organism>
<reference evidence="5" key="1">
    <citation type="journal article" date="2008" name="Nat. Genet.">
        <title>The Pristionchus pacificus genome provides a unique perspective on nematode lifestyle and parasitism.</title>
        <authorList>
            <person name="Dieterich C."/>
            <person name="Clifton S.W."/>
            <person name="Schuster L.N."/>
            <person name="Chinwalla A."/>
            <person name="Delehaunty K."/>
            <person name="Dinkelacker I."/>
            <person name="Fulton L."/>
            <person name="Fulton R."/>
            <person name="Godfrey J."/>
            <person name="Minx P."/>
            <person name="Mitreva M."/>
            <person name="Roeseler W."/>
            <person name="Tian H."/>
            <person name="Witte H."/>
            <person name="Yang S.P."/>
            <person name="Wilson R.K."/>
            <person name="Sommer R.J."/>
        </authorList>
    </citation>
    <scope>NUCLEOTIDE SEQUENCE [LARGE SCALE GENOMIC DNA]</scope>
    <source>
        <strain evidence="5">PS312</strain>
    </source>
</reference>
<evidence type="ECO:0000256" key="1">
    <source>
        <dbReference type="ARBA" id="ARBA00022603"/>
    </source>
</evidence>
<dbReference type="CDD" id="cd18091">
    <property type="entry name" value="SpoU-like_TRM3-like"/>
    <property type="match status" value="1"/>
</dbReference>
<accession>A0A2A6BVM2</accession>
<protein>
    <submittedName>
        <fullName evidence="4">SpoU_methylase domain-containing protein</fullName>
    </submittedName>
</protein>
<evidence type="ECO:0000256" key="3">
    <source>
        <dbReference type="SAM" id="MobiDB-lite"/>
    </source>
</evidence>
<dbReference type="EnsemblMetazoa" id="PPA13672.1">
    <property type="protein sequence ID" value="PPA13672.1"/>
    <property type="gene ID" value="WBGene00103226"/>
</dbReference>
<accession>A0A8R1UBW0</accession>
<evidence type="ECO:0000313" key="5">
    <source>
        <dbReference type="Proteomes" id="UP000005239"/>
    </source>
</evidence>
<sequence>MGLDTVVLQSFFSSDYRNPAMEMDTVEPVFDKAAYVQRCAECTEEAAEGIVSELEDAPVEALPVRLQCLSLIAERSGKKVHSRLHALARKVLKAQSLTRADRKAAVAVLDIVPLPVCSDDMKELLEALEEPQMHIVIPFLARFPRILSMVDRGQLPFAWAEVVLVRALYHSNGWIRAWAVEQSVEMDMRMIRENYEIVLGHVIPALSASDLLWRLIDKDKLESFYARLTAIFVKIAEDEGRREAVLSALSPKHSEMANESIAAPPSAPATGKKRRLLEEEELTMEDMKLMYLQLRATLDKQAAWNDRLEMEVSSLKAQLGALPPPTVVHNDETMGDSENPIVPPVSNTRPFPNQPLPKETTDPSPIPSDHDRSVVIARLPVDKSLSPLQQIHCDYDQVIALTELAGIPTLPVAIYRMPVGETNSSRMRLTKVVLPSKKHAQQLIKYASRVKRDKHFSEVYIRPSYENPEDRPKTPAAGRHANYRNPLTQRQSQPQNPRRVRTDSVFTNTRDIPNPPIPRYSSQQDEFHSDYKKADYSLINSQLANVDWSSAFSILKHVDEMYDLLMKLIQKSIDTHVPWIKVNITHGKVPPHIERLITLIRSLLACLSSLTCPCSIVLLVGCLHTAIPLTACLDEEDHGVMRECMVRIATISQLSLRIATFTKMLRVLARSYDKPSSLSSSLVFFGGLVRLLAPSHRFAVMDRMRAEFSPSFLEALLVRNAQLGEEKKKDDGEEDGFGVEEWYLLARSGRSSTQTAAAPSPSLRPFARLVAATAAGMGSEDGSDPAANLVGRLAKDFEAKETFPLLDSAAAALRHAGVATVEGVEEWMETGEPDSLLLVLAFLGRFLPSGGEKGGGVRGGFAEKHRLFEELPAISSSCDLTRKQKCVLREEAEVARLRMVTEEELMRHDPAELGSAALARVYEASLYEHKEALITLMARIIDCLPPAAEQGDGDLPARMLRAAEDVMNEEKKSAKYLPALTHLLALSTKLLQRGEAVEEVTDLYSRLIDAASLNTSIAVVLSRSLHDGIESIPDGVAKGGELCSILADLASFGPIPKKEIVVLHRCLRMVDEERKEEKGEGREEEEELRIHEATARARLYAILAALRLVDQRGEEAMVGLVGAIRTQIAEADKSSSKSFGLSLAHRKKTRAVALLLILSTRGIPKSISDTVFSSCVDWLLDPSQQFSIKLAVEWLVARLAQRDEQIRERLKGLDTKMADTRIGSVSSWVNILTLLARNADTPTRVSLLHLLLPWCTAQNFAVRCTAIAACRLIIARLTGAEPIYEMARAVGNFGGEPAGNSQKIVGNLMVDFYFATIDPERDLDLETVCCILTMRTGLPHDESIPVELMEAIVARAGGPLPIRVRCANDAALTAPSLVYNSTVFGELSIEYRISCLQKNQRCAPSFETDEGSGAGGEERGETDGTGDAPSGSAQKKIIPKEDGERERRREGKSIYVVASFIDKAANLGGLCRTSEIFTVDRLVVADAAIVNDATFKALSMSAESWQKIEEVRPDALPAWLAEMKRRGYALVAAEQASDSVPLHRYQFPEKTVLIMGDEKRGVPMAILRAVDAIVHIEQLGRVRSLNVHVTAALFIEKYAEQHLVE</sequence>
<dbReference type="PANTHER" id="PTHR12029:SF11">
    <property type="entry name" value="METHYLTRANSFERASE TARBP1-RELATED"/>
    <property type="match status" value="1"/>
</dbReference>
<dbReference type="InterPro" id="IPR045330">
    <property type="entry name" value="TRM3/TARBP1"/>
</dbReference>
<name>A0A2A6BVM2_PRIPA</name>
<reference evidence="4" key="2">
    <citation type="submission" date="2022-06" db="UniProtKB">
        <authorList>
            <consortium name="EnsemblMetazoa"/>
        </authorList>
    </citation>
    <scope>IDENTIFICATION</scope>
    <source>
        <strain evidence="4">PS312</strain>
    </source>
</reference>
<feature type="region of interest" description="Disordered" evidence="3">
    <location>
        <begin position="1404"/>
        <end position="1447"/>
    </location>
</feature>
<dbReference type="SUPFAM" id="SSF75217">
    <property type="entry name" value="alpha/beta knot"/>
    <property type="match status" value="1"/>
</dbReference>
<dbReference type="InterPro" id="IPR029028">
    <property type="entry name" value="Alpha/beta_knot_MTases"/>
</dbReference>
<proteinExistence type="predicted"/>
<dbReference type="GO" id="GO:0030488">
    <property type="term" value="P:tRNA methylation"/>
    <property type="evidence" value="ECO:0000318"/>
    <property type="project" value="GO_Central"/>
</dbReference>
<dbReference type="InterPro" id="IPR044748">
    <property type="entry name" value="Trm3/TARBP1_C"/>
</dbReference>
<keyword evidence="1" id="KW-0489">Methyltransferase</keyword>
<dbReference type="Gene3D" id="3.40.1280.10">
    <property type="match status" value="1"/>
</dbReference>
<evidence type="ECO:0000256" key="2">
    <source>
        <dbReference type="ARBA" id="ARBA00022679"/>
    </source>
</evidence>
<dbReference type="OrthoDB" id="241340at2759"/>
<dbReference type="GO" id="GO:0016423">
    <property type="term" value="F:tRNA (guanine) methyltransferase activity"/>
    <property type="evidence" value="ECO:0000318"/>
    <property type="project" value="GO_Central"/>
</dbReference>
<feature type="compositionally biased region" description="Polar residues" evidence="3">
    <location>
        <begin position="485"/>
        <end position="496"/>
    </location>
</feature>
<dbReference type="GO" id="GO:0003723">
    <property type="term" value="F:RNA binding"/>
    <property type="evidence" value="ECO:0007669"/>
    <property type="project" value="InterPro"/>
</dbReference>
<dbReference type="PANTHER" id="PTHR12029">
    <property type="entry name" value="RNA METHYLTRANSFERASE"/>
    <property type="match status" value="1"/>
</dbReference>
<evidence type="ECO:0000313" key="4">
    <source>
        <dbReference type="EnsemblMetazoa" id="PPA13672.1"/>
    </source>
</evidence>
<dbReference type="FunFam" id="3.40.1280.10:FF:000058">
    <property type="entry name" value="rRNA methylase, SpoU family protein"/>
    <property type="match status" value="1"/>
</dbReference>
<dbReference type="Pfam" id="PF00588">
    <property type="entry name" value="SpoU_methylase"/>
    <property type="match status" value="1"/>
</dbReference>
<feature type="region of interest" description="Disordered" evidence="3">
    <location>
        <begin position="464"/>
        <end position="501"/>
    </location>
</feature>
<dbReference type="InterPro" id="IPR001537">
    <property type="entry name" value="SpoU_MeTrfase"/>
</dbReference>
<feature type="region of interest" description="Disordered" evidence="3">
    <location>
        <begin position="330"/>
        <end position="369"/>
    </location>
</feature>